<dbReference type="Proteomes" id="UP000193834">
    <property type="component" value="Unassembled WGS sequence"/>
</dbReference>
<evidence type="ECO:0000313" key="1">
    <source>
        <dbReference type="EMBL" id="SMG56506.1"/>
    </source>
</evidence>
<dbReference type="AlphaFoldDB" id="A0A1X7LRG7"/>
<reference evidence="1 2" key="1">
    <citation type="submission" date="2017-04" db="EMBL/GenBank/DDBJ databases">
        <authorList>
            <person name="Afonso C.L."/>
            <person name="Miller P.J."/>
            <person name="Scott M.A."/>
            <person name="Spackman E."/>
            <person name="Goraichik I."/>
            <person name="Dimitrov K.M."/>
            <person name="Suarez D.L."/>
            <person name="Swayne D.E."/>
        </authorList>
    </citation>
    <scope>NUCLEOTIDE SEQUENCE [LARGE SCALE GENOMIC DNA]</scope>
    <source>
        <strain evidence="1 2">11</strain>
    </source>
</reference>
<organism evidence="1 2">
    <name type="scientific">Paenibacillus aquistagni</name>
    <dbReference type="NCBI Taxonomy" id="1852522"/>
    <lineage>
        <taxon>Bacteria</taxon>
        <taxon>Bacillati</taxon>
        <taxon>Bacillota</taxon>
        <taxon>Bacilli</taxon>
        <taxon>Bacillales</taxon>
        <taxon>Paenibacillaceae</taxon>
        <taxon>Paenibacillus</taxon>
    </lineage>
</organism>
<keyword evidence="2" id="KW-1185">Reference proteome</keyword>
<protein>
    <submittedName>
        <fullName evidence="1">Uncharacterized protein</fullName>
    </submittedName>
</protein>
<sequence>MVKYFGIRFNGKLYVRTIKGNLIELRLLAQQ</sequence>
<proteinExistence type="predicted"/>
<dbReference type="EMBL" id="FXAZ01000007">
    <property type="protein sequence ID" value="SMG56506.1"/>
    <property type="molecule type" value="Genomic_DNA"/>
</dbReference>
<accession>A0A1X7LRG7</accession>
<name>A0A1X7LRG7_9BACL</name>
<evidence type="ECO:0000313" key="2">
    <source>
        <dbReference type="Proteomes" id="UP000193834"/>
    </source>
</evidence>
<dbReference type="STRING" id="1852522.SAMN06295960_4149"/>
<gene>
    <name evidence="1" type="ORF">SAMN06295960_4149</name>
</gene>